<evidence type="ECO:0000313" key="2">
    <source>
        <dbReference type="Proteomes" id="UP000602076"/>
    </source>
</evidence>
<organism evidence="1 2">
    <name type="scientific">Peribacillus faecalis</name>
    <dbReference type="NCBI Taxonomy" id="2772559"/>
    <lineage>
        <taxon>Bacteria</taxon>
        <taxon>Bacillati</taxon>
        <taxon>Bacillota</taxon>
        <taxon>Bacilli</taxon>
        <taxon>Bacillales</taxon>
        <taxon>Bacillaceae</taxon>
        <taxon>Peribacillus</taxon>
    </lineage>
</organism>
<accession>A0A927D161</accession>
<dbReference type="Proteomes" id="UP000602076">
    <property type="component" value="Unassembled WGS sequence"/>
</dbReference>
<sequence>MGKCKDFMDSHNWEVCCSFPSEFKPCKKKRRKRRSPEFGPGPVIPEFPNDGAFFFRNNSGVISVLSRLTPGTALSSVIIDGTVVPVTSFVSFNRQTGIATFEGADGTLVLANARQIDAITFPAATTV</sequence>
<gene>
    <name evidence="1" type="ORF">IEO70_15030</name>
</gene>
<name>A0A927D161_9BACI</name>
<comment type="caution">
    <text evidence="1">The sequence shown here is derived from an EMBL/GenBank/DDBJ whole genome shotgun (WGS) entry which is preliminary data.</text>
</comment>
<reference evidence="1" key="1">
    <citation type="submission" date="2020-09" db="EMBL/GenBank/DDBJ databases">
        <title>Bacillus faecalis sp. nov., a moderately halophilic bacterium isolated from cow faeces.</title>
        <authorList>
            <person name="Jiang L."/>
            <person name="Lee J."/>
        </authorList>
    </citation>
    <scope>NUCLEOTIDE SEQUENCE</scope>
    <source>
        <strain evidence="1">AGMB 02131</strain>
    </source>
</reference>
<evidence type="ECO:0000313" key="1">
    <source>
        <dbReference type="EMBL" id="MBD3109660.1"/>
    </source>
</evidence>
<keyword evidence="2" id="KW-1185">Reference proteome</keyword>
<dbReference type="RefSeq" id="WP_190999198.1">
    <property type="nucleotide sequence ID" value="NZ_JACXSI010000041.1"/>
</dbReference>
<proteinExistence type="predicted"/>
<protein>
    <submittedName>
        <fullName evidence="1">Uncharacterized protein</fullName>
    </submittedName>
</protein>
<dbReference type="EMBL" id="JACXSI010000041">
    <property type="protein sequence ID" value="MBD3109660.1"/>
    <property type="molecule type" value="Genomic_DNA"/>
</dbReference>
<dbReference type="AlphaFoldDB" id="A0A927D161"/>